<evidence type="ECO:0000256" key="14">
    <source>
        <dbReference type="RuleBase" id="RU361205"/>
    </source>
</evidence>
<dbReference type="GO" id="GO:0046656">
    <property type="term" value="P:folic acid biosynthetic process"/>
    <property type="evidence" value="ECO:0007669"/>
    <property type="project" value="UniProtKB-KW"/>
</dbReference>
<evidence type="ECO:0000256" key="11">
    <source>
        <dbReference type="ARBA" id="ARBA00022909"/>
    </source>
</evidence>
<dbReference type="PROSITE" id="PS00793">
    <property type="entry name" value="DHPS_2"/>
    <property type="match status" value="1"/>
</dbReference>
<comment type="function">
    <text evidence="13 14">Catalyzes the condensation of para-aminobenzoate (pABA) with 6-hydroxymethyl-7,8-dihydropterin diphosphate (DHPt-PP) to form 7,8-dihydropteroate (H2Pte), the immediate precursor of folate derivatives.</text>
</comment>
<dbReference type="SUPFAM" id="SSF51717">
    <property type="entry name" value="Dihydropteroate synthetase-like"/>
    <property type="match status" value="1"/>
</dbReference>
<dbReference type="GO" id="GO:0005829">
    <property type="term" value="C:cytosol"/>
    <property type="evidence" value="ECO:0007669"/>
    <property type="project" value="TreeGrafter"/>
</dbReference>
<dbReference type="STRING" id="1461322.OJ16_11420"/>
<proteinExistence type="inferred from homology"/>
<comment type="pathway">
    <text evidence="3 14">Cofactor biosynthesis; tetrahydrofolate biosynthesis; 7,8-dihydrofolate from 2-amino-4-hydroxy-6-hydroxymethyl-7,8-dihydropteridine diphosphate and 4-aminobenzoate: step 1/2.</text>
</comment>
<dbReference type="AlphaFoldDB" id="A0A0C2K5Z4"/>
<dbReference type="OrthoDB" id="9811744at2"/>
<protein>
    <recommendedName>
        <fullName evidence="7 14">Dihydropteroate synthase</fullName>
        <shortName evidence="14">DHPS</shortName>
        <ecNumber evidence="6 14">2.5.1.15</ecNumber>
    </recommendedName>
    <alternativeName>
        <fullName evidence="12 14">Dihydropteroate pyrophosphorylase</fullName>
    </alternativeName>
</protein>
<dbReference type="InterPro" id="IPR006390">
    <property type="entry name" value="DHP_synth_dom"/>
</dbReference>
<accession>A0A0C2JTM6</accession>
<comment type="subunit">
    <text evidence="5">Homodimer.</text>
</comment>
<feature type="domain" description="Pterin-binding" evidence="15">
    <location>
        <begin position="16"/>
        <end position="268"/>
    </location>
</feature>
<evidence type="ECO:0000256" key="10">
    <source>
        <dbReference type="ARBA" id="ARBA00022842"/>
    </source>
</evidence>
<dbReference type="Proteomes" id="UP000031672">
    <property type="component" value="Unassembled WGS sequence"/>
</dbReference>
<keyword evidence="17" id="KW-1185">Reference proteome</keyword>
<evidence type="ECO:0000256" key="13">
    <source>
        <dbReference type="ARBA" id="ARBA00053449"/>
    </source>
</evidence>
<dbReference type="PROSITE" id="PS00792">
    <property type="entry name" value="DHPS_1"/>
    <property type="match status" value="1"/>
</dbReference>
<dbReference type="NCBIfam" id="TIGR01496">
    <property type="entry name" value="DHPS"/>
    <property type="match status" value="1"/>
</dbReference>
<dbReference type="InterPro" id="IPR000489">
    <property type="entry name" value="Pterin-binding_dom"/>
</dbReference>
<evidence type="ECO:0000256" key="4">
    <source>
        <dbReference type="ARBA" id="ARBA00009503"/>
    </source>
</evidence>
<organism evidence="16 17">
    <name type="scientific">Vibrio renipiscarius</name>
    <dbReference type="NCBI Taxonomy" id="1461322"/>
    <lineage>
        <taxon>Bacteria</taxon>
        <taxon>Pseudomonadati</taxon>
        <taxon>Pseudomonadota</taxon>
        <taxon>Gammaproteobacteria</taxon>
        <taxon>Vibrionales</taxon>
        <taxon>Vibrionaceae</taxon>
        <taxon>Vibrio</taxon>
    </lineage>
</organism>
<comment type="similarity">
    <text evidence="4 14">Belongs to the DHPS family.</text>
</comment>
<dbReference type="Pfam" id="PF00809">
    <property type="entry name" value="Pterin_bind"/>
    <property type="match status" value="1"/>
</dbReference>
<dbReference type="InterPro" id="IPR045031">
    <property type="entry name" value="DHP_synth-like"/>
</dbReference>
<keyword evidence="11 14" id="KW-0289">Folate biosynthesis</keyword>
<evidence type="ECO:0000256" key="2">
    <source>
        <dbReference type="ARBA" id="ARBA00001946"/>
    </source>
</evidence>
<dbReference type="Gene3D" id="3.20.20.20">
    <property type="entry name" value="Dihydropteroate synthase-like"/>
    <property type="match status" value="1"/>
</dbReference>
<comment type="catalytic activity">
    <reaction evidence="1">
        <text>(7,8-dihydropterin-6-yl)methyl diphosphate + 4-aminobenzoate = 7,8-dihydropteroate + diphosphate</text>
        <dbReference type="Rhea" id="RHEA:19949"/>
        <dbReference type="ChEBI" id="CHEBI:17836"/>
        <dbReference type="ChEBI" id="CHEBI:17839"/>
        <dbReference type="ChEBI" id="CHEBI:33019"/>
        <dbReference type="ChEBI" id="CHEBI:72950"/>
        <dbReference type="EC" id="2.5.1.15"/>
    </reaction>
</comment>
<evidence type="ECO:0000256" key="3">
    <source>
        <dbReference type="ARBA" id="ARBA00004763"/>
    </source>
</evidence>
<dbReference type="EMBL" id="JTKH01000021">
    <property type="protein sequence ID" value="KII77458.1"/>
    <property type="molecule type" value="Genomic_DNA"/>
</dbReference>
<dbReference type="PANTHER" id="PTHR20941:SF1">
    <property type="entry name" value="FOLIC ACID SYNTHESIS PROTEIN FOL1"/>
    <property type="match status" value="1"/>
</dbReference>
<dbReference type="GO" id="GO:0046872">
    <property type="term" value="F:metal ion binding"/>
    <property type="evidence" value="ECO:0007669"/>
    <property type="project" value="UniProtKB-KW"/>
</dbReference>
<dbReference type="InterPro" id="IPR011005">
    <property type="entry name" value="Dihydropteroate_synth-like_sf"/>
</dbReference>
<evidence type="ECO:0000256" key="1">
    <source>
        <dbReference type="ARBA" id="ARBA00000012"/>
    </source>
</evidence>
<evidence type="ECO:0000256" key="7">
    <source>
        <dbReference type="ARBA" id="ARBA00016919"/>
    </source>
</evidence>
<dbReference type="GO" id="GO:0004156">
    <property type="term" value="F:dihydropteroate synthase activity"/>
    <property type="evidence" value="ECO:0007669"/>
    <property type="project" value="UniProtKB-EC"/>
</dbReference>
<name>A0A0C2K5Z4_9VIBR</name>
<dbReference type="GO" id="GO:0046654">
    <property type="term" value="P:tetrahydrofolate biosynthetic process"/>
    <property type="evidence" value="ECO:0007669"/>
    <property type="project" value="UniProtKB-UniPathway"/>
</dbReference>
<evidence type="ECO:0000259" key="15">
    <source>
        <dbReference type="PROSITE" id="PS50972"/>
    </source>
</evidence>
<keyword evidence="10 14" id="KW-0460">Magnesium</keyword>
<dbReference type="EC" id="2.5.1.15" evidence="6 14"/>
<keyword evidence="9 14" id="KW-0479">Metal-binding</keyword>
<dbReference type="UniPathway" id="UPA00077">
    <property type="reaction ID" value="UER00156"/>
</dbReference>
<comment type="caution">
    <text evidence="16">The sequence shown here is derived from an EMBL/GenBank/DDBJ whole genome shotgun (WGS) entry which is preliminary data.</text>
</comment>
<evidence type="ECO:0000313" key="17">
    <source>
        <dbReference type="Proteomes" id="UP000031672"/>
    </source>
</evidence>
<gene>
    <name evidence="16" type="primary">folP</name>
    <name evidence="16" type="ORF">OJ16_11420</name>
</gene>
<evidence type="ECO:0000313" key="16">
    <source>
        <dbReference type="EMBL" id="KII77458.1"/>
    </source>
</evidence>
<sequence length="277" mass="29958">MMKITANNKVLDLSLPHVMAILNVTPDSFSDGGQFNSLDNALSQAEKMISAGVSIIDIGGESTRPGAPDVTLEEELARVIPVIKAIRAKHDVWISIDTSKAEVMRQAVEAGVDIINDVRALQEPGALNVAAQAGLPICLMHMQGQPRSMQANPSYDDLINDVGAFLQERIRACEAAGIDRQQLILDPGFGFGKTLEHNYQMLAHLESFHQFNLPLLAGMSRKSMLFKLLDKTPAECVAASVSCATIAAMKGAQILRVHDFEQTLDAIKVVTATLNNN</sequence>
<accession>A0A0C2K5Z4</accession>
<evidence type="ECO:0000256" key="8">
    <source>
        <dbReference type="ARBA" id="ARBA00022679"/>
    </source>
</evidence>
<dbReference type="PROSITE" id="PS50972">
    <property type="entry name" value="PTERIN_BINDING"/>
    <property type="match status" value="1"/>
</dbReference>
<evidence type="ECO:0000256" key="6">
    <source>
        <dbReference type="ARBA" id="ARBA00012458"/>
    </source>
</evidence>
<dbReference type="PANTHER" id="PTHR20941">
    <property type="entry name" value="FOLATE SYNTHESIS PROTEINS"/>
    <property type="match status" value="1"/>
</dbReference>
<reference evidence="16 17" key="1">
    <citation type="submission" date="2014-11" db="EMBL/GenBank/DDBJ databases">
        <title>Draft Genome Sequence of Vibrio piscirenalis strains CECT 8603T and CECT 8604, two marine Gammaproteobacterium isolated from cultured gilthead sea bream (Sparus aurata).</title>
        <authorList>
            <person name="Arahal D.R."/>
            <person name="Rodrigo-Torres L."/>
            <person name="Lucena T."/>
            <person name="Pujalte M.J."/>
        </authorList>
    </citation>
    <scope>NUCLEOTIDE SEQUENCE [LARGE SCALE GENOMIC DNA]</scope>
    <source>
        <strain evidence="16 17">DCR 1-4-2</strain>
    </source>
</reference>
<dbReference type="CDD" id="cd00739">
    <property type="entry name" value="DHPS"/>
    <property type="match status" value="1"/>
</dbReference>
<keyword evidence="8 14" id="KW-0808">Transferase</keyword>
<evidence type="ECO:0000256" key="5">
    <source>
        <dbReference type="ARBA" id="ARBA00011738"/>
    </source>
</evidence>
<evidence type="ECO:0000256" key="12">
    <source>
        <dbReference type="ARBA" id="ARBA00030193"/>
    </source>
</evidence>
<dbReference type="FunFam" id="3.20.20.20:FF:000004">
    <property type="entry name" value="Dihydropteroate synthase"/>
    <property type="match status" value="1"/>
</dbReference>
<comment type="cofactor">
    <cofactor evidence="2 14">
        <name>Mg(2+)</name>
        <dbReference type="ChEBI" id="CHEBI:18420"/>
    </cofactor>
</comment>
<evidence type="ECO:0000256" key="9">
    <source>
        <dbReference type="ARBA" id="ARBA00022723"/>
    </source>
</evidence>